<protein>
    <recommendedName>
        <fullName evidence="1">CHK kinase-like domain-containing protein</fullName>
    </recommendedName>
</protein>
<evidence type="ECO:0000313" key="2">
    <source>
        <dbReference type="EMBL" id="PIC22546.1"/>
    </source>
</evidence>
<dbReference type="InterPro" id="IPR015897">
    <property type="entry name" value="CHK_kinase-like"/>
</dbReference>
<sequence>MVEKIKAQMKNAFLYILLTAIEDMVAEYEVVEDVGLGKGMLSTMQLINAEEYGGKVLLKIPGCDGTRERFLIDDNTFCTLHNTEVAAYTFLERHQEKNISYPKVYELEKMDTSVDPIKPGHIIMEYMRDITHMYCTDNLKPEELEDAVKNLARFHSIGADLTEEESKEVVRDFVKSWFTKLFIQSNKDLFIGNWKGELTDLLTSEVAKETIGKLDGILTPENFEKWNDDCQISGVQEVLCHGDYSFHNLLYQKLPDGSFKFRAIVDFQSVNWGNAAQDLTRLFVTALGGKDRRDSEDRLLKVYHDELTAASGGKAPFTFEQLQKSYARFFQLHGAIVCAVTPGLFLTYLADREDGPEKDAFRDKMMEKYQALLEDLNRKHDF</sequence>
<feature type="domain" description="CHK kinase-like" evidence="1">
    <location>
        <begin position="121"/>
        <end position="313"/>
    </location>
</feature>
<dbReference type="InterPro" id="IPR011009">
    <property type="entry name" value="Kinase-like_dom_sf"/>
</dbReference>
<dbReference type="EMBL" id="PDUG01000005">
    <property type="protein sequence ID" value="PIC22546.1"/>
    <property type="molecule type" value="Genomic_DNA"/>
</dbReference>
<dbReference type="Proteomes" id="UP000230233">
    <property type="component" value="Chromosome V"/>
</dbReference>
<gene>
    <name evidence="2" type="primary">Cni-F20D6.5</name>
    <name evidence="2" type="synonym">Cnig_chr_V.g16562</name>
    <name evidence="2" type="ORF">B9Z55_016562</name>
</gene>
<comment type="caution">
    <text evidence="2">The sequence shown here is derived from an EMBL/GenBank/DDBJ whole genome shotgun (WGS) entry which is preliminary data.</text>
</comment>
<evidence type="ECO:0000313" key="3">
    <source>
        <dbReference type="Proteomes" id="UP000230233"/>
    </source>
</evidence>
<dbReference type="SMART" id="SM00587">
    <property type="entry name" value="CHK"/>
    <property type="match status" value="1"/>
</dbReference>
<evidence type="ECO:0000259" key="1">
    <source>
        <dbReference type="SMART" id="SM00587"/>
    </source>
</evidence>
<dbReference type="InterPro" id="IPR012877">
    <property type="entry name" value="Dhs-27"/>
</dbReference>
<dbReference type="Pfam" id="PF07914">
    <property type="entry name" value="DUF1679"/>
    <property type="match status" value="1"/>
</dbReference>
<dbReference type="SUPFAM" id="SSF56112">
    <property type="entry name" value="Protein kinase-like (PK-like)"/>
    <property type="match status" value="1"/>
</dbReference>
<accession>A0A2G5T623</accession>
<keyword evidence="3" id="KW-1185">Reference proteome</keyword>
<dbReference type="OrthoDB" id="5915577at2759"/>
<dbReference type="Gene3D" id="3.90.1200.10">
    <property type="match status" value="1"/>
</dbReference>
<dbReference type="AlphaFoldDB" id="A0A2G5T623"/>
<organism evidence="2 3">
    <name type="scientific">Caenorhabditis nigoni</name>
    <dbReference type="NCBI Taxonomy" id="1611254"/>
    <lineage>
        <taxon>Eukaryota</taxon>
        <taxon>Metazoa</taxon>
        <taxon>Ecdysozoa</taxon>
        <taxon>Nematoda</taxon>
        <taxon>Chromadorea</taxon>
        <taxon>Rhabditida</taxon>
        <taxon>Rhabditina</taxon>
        <taxon>Rhabditomorpha</taxon>
        <taxon>Rhabditoidea</taxon>
        <taxon>Rhabditidae</taxon>
        <taxon>Peloderinae</taxon>
        <taxon>Caenorhabditis</taxon>
    </lineage>
</organism>
<dbReference type="InterPro" id="IPR052961">
    <property type="entry name" value="Oxido-Kinase-like_Enzymes"/>
</dbReference>
<dbReference type="PANTHER" id="PTHR23020:SF18">
    <property type="entry name" value="CHK KINASE-LIKE DOMAIN-CONTAINING PROTEIN"/>
    <property type="match status" value="1"/>
</dbReference>
<proteinExistence type="predicted"/>
<name>A0A2G5T623_9PELO</name>
<dbReference type="PANTHER" id="PTHR23020">
    <property type="entry name" value="UNCHARACTERIZED NUCLEAR HORMONE RECEPTOR-RELATED"/>
    <property type="match status" value="1"/>
</dbReference>
<reference evidence="3" key="1">
    <citation type="submission" date="2017-10" db="EMBL/GenBank/DDBJ databases">
        <title>Rapid genome shrinkage in a self-fertile nematode reveals novel sperm competition proteins.</title>
        <authorList>
            <person name="Yin D."/>
            <person name="Schwarz E.M."/>
            <person name="Thomas C.G."/>
            <person name="Felde R.L."/>
            <person name="Korf I.F."/>
            <person name="Cutter A.D."/>
            <person name="Schartner C.M."/>
            <person name="Ralston E.J."/>
            <person name="Meyer B.J."/>
            <person name="Haag E.S."/>
        </authorList>
    </citation>
    <scope>NUCLEOTIDE SEQUENCE [LARGE SCALE GENOMIC DNA]</scope>
    <source>
        <strain evidence="3">JU1422</strain>
    </source>
</reference>